<evidence type="ECO:0000313" key="2">
    <source>
        <dbReference type="EMBL" id="MFC0222008.1"/>
    </source>
</evidence>
<dbReference type="PROSITE" id="PS51318">
    <property type="entry name" value="TAT"/>
    <property type="match status" value="1"/>
</dbReference>
<gene>
    <name evidence="2" type="ORF">ACFFJG_05905</name>
</gene>
<proteinExistence type="predicted"/>
<dbReference type="InterPro" id="IPR006311">
    <property type="entry name" value="TAT_signal"/>
</dbReference>
<dbReference type="InterPro" id="IPR017853">
    <property type="entry name" value="GH"/>
</dbReference>
<evidence type="ECO:0000256" key="1">
    <source>
        <dbReference type="SAM" id="MobiDB-lite"/>
    </source>
</evidence>
<dbReference type="Proteomes" id="UP001589698">
    <property type="component" value="Unassembled WGS sequence"/>
</dbReference>
<name>A0ABV6DZB3_9ACTN</name>
<dbReference type="RefSeq" id="WP_378517671.1">
    <property type="nucleotide sequence ID" value="NZ_CBCSDI010000023.1"/>
</dbReference>
<accession>A0ABV6DZB3</accession>
<dbReference type="Gene3D" id="3.20.20.80">
    <property type="entry name" value="Glycosidases"/>
    <property type="match status" value="1"/>
</dbReference>
<protein>
    <recommendedName>
        <fullName evidence="4">GH18 domain-containing protein</fullName>
    </recommendedName>
</protein>
<reference evidence="2 3" key="1">
    <citation type="submission" date="2024-09" db="EMBL/GenBank/DDBJ databases">
        <authorList>
            <person name="Sun Q."/>
            <person name="Mori K."/>
        </authorList>
    </citation>
    <scope>NUCLEOTIDE SEQUENCE [LARGE SCALE GENOMIC DNA]</scope>
    <source>
        <strain evidence="2 3">CCM 8654</strain>
    </source>
</reference>
<comment type="caution">
    <text evidence="2">The sequence shown here is derived from an EMBL/GenBank/DDBJ whole genome shotgun (WGS) entry which is preliminary data.</text>
</comment>
<organism evidence="2 3">
    <name type="scientific">Nocardioides zeicaulis</name>
    <dbReference type="NCBI Taxonomy" id="1776857"/>
    <lineage>
        <taxon>Bacteria</taxon>
        <taxon>Bacillati</taxon>
        <taxon>Actinomycetota</taxon>
        <taxon>Actinomycetes</taxon>
        <taxon>Propionibacteriales</taxon>
        <taxon>Nocardioidaceae</taxon>
        <taxon>Nocardioides</taxon>
    </lineage>
</organism>
<evidence type="ECO:0000313" key="3">
    <source>
        <dbReference type="Proteomes" id="UP001589698"/>
    </source>
</evidence>
<feature type="compositionally biased region" description="Low complexity" evidence="1">
    <location>
        <begin position="33"/>
        <end position="49"/>
    </location>
</feature>
<dbReference type="EMBL" id="JBHLXH010000001">
    <property type="protein sequence ID" value="MFC0222008.1"/>
    <property type="molecule type" value="Genomic_DNA"/>
</dbReference>
<keyword evidence="3" id="KW-1185">Reference proteome</keyword>
<evidence type="ECO:0008006" key="4">
    <source>
        <dbReference type="Google" id="ProtNLM"/>
    </source>
</evidence>
<feature type="region of interest" description="Disordered" evidence="1">
    <location>
        <begin position="33"/>
        <end position="63"/>
    </location>
</feature>
<sequence length="346" mass="35367">MEPLSRRHVLQLLGASGAGVAGASALVAPAGATTWRPAPGTDPGADPGTVLAGDPATDPATDPGTELGTELGTDPGVEAALAGVVPLIGMSTPARQWATRSAEVGAGLGARRIFADLAGGPTSQLALVRAAHAAGQLPVVSYKAGGSIADTLAGRYDDVAAEAAAQLAALGKPTAVTFWHEPHGNMTPAQYVAAQRRIVPILQRGGATLRVGPLLNGFLLDRQVSTFAQYAPAELLDLWDFFGIDTYESGTMSNPGAAKPAPRIGAARTFLTQRGFATMPLGVGEYNGYSAQTITDTGNALLGTSNVWFGCLWNSTGGKGVALSGDRLTAFRGTLAAARVRSGRRR</sequence>
<dbReference type="SUPFAM" id="SSF51445">
    <property type="entry name" value="(Trans)glycosidases"/>
    <property type="match status" value="1"/>
</dbReference>